<organism evidence="2 3">
    <name type="scientific">Leersia perrieri</name>
    <dbReference type="NCBI Taxonomy" id="77586"/>
    <lineage>
        <taxon>Eukaryota</taxon>
        <taxon>Viridiplantae</taxon>
        <taxon>Streptophyta</taxon>
        <taxon>Embryophyta</taxon>
        <taxon>Tracheophyta</taxon>
        <taxon>Spermatophyta</taxon>
        <taxon>Magnoliopsida</taxon>
        <taxon>Liliopsida</taxon>
        <taxon>Poales</taxon>
        <taxon>Poaceae</taxon>
        <taxon>BOP clade</taxon>
        <taxon>Oryzoideae</taxon>
        <taxon>Oryzeae</taxon>
        <taxon>Oryzinae</taxon>
        <taxon>Leersia</taxon>
    </lineage>
</organism>
<dbReference type="PROSITE" id="PS50181">
    <property type="entry name" value="FBOX"/>
    <property type="match status" value="1"/>
</dbReference>
<protein>
    <recommendedName>
        <fullName evidence="1">F-box domain-containing protein</fullName>
    </recommendedName>
</protein>
<dbReference type="EnsemblPlants" id="LPERR04G16940.1">
    <property type="protein sequence ID" value="LPERR04G16940.1"/>
    <property type="gene ID" value="LPERR04G16940"/>
</dbReference>
<evidence type="ECO:0000313" key="2">
    <source>
        <dbReference type="EnsemblPlants" id="LPERR04G16940.1"/>
    </source>
</evidence>
<name>A0A0D9W7X0_9ORYZ</name>
<dbReference type="eggNOG" id="ENOG502SQBG">
    <property type="taxonomic scope" value="Eukaryota"/>
</dbReference>
<dbReference type="PANTHER" id="PTHR31672">
    <property type="entry name" value="BNACNNG10540D PROTEIN"/>
    <property type="match status" value="1"/>
</dbReference>
<dbReference type="InterPro" id="IPR001810">
    <property type="entry name" value="F-box_dom"/>
</dbReference>
<keyword evidence="3" id="KW-1185">Reference proteome</keyword>
<dbReference type="Proteomes" id="UP000032180">
    <property type="component" value="Chromosome 4"/>
</dbReference>
<dbReference type="Gramene" id="LPERR04G16940.1">
    <property type="protein sequence ID" value="LPERR04G16940.1"/>
    <property type="gene ID" value="LPERR04G16940"/>
</dbReference>
<sequence>MSRSNKRRKIAMASNAPQLPWELITEILLLLPVKSLLRFRAVSSDWAELISSDEFVTLHTAKVESGAAPPRLLFITPTPGYGSTAAYSCSLSGGHDDINHLFTIDEARGDFVDSIEASCRGLTLVYDAVAPAYYVCNAATRAITIQCRDWIRRTDKGAQGGEVVPR</sequence>
<dbReference type="SMART" id="SM00256">
    <property type="entry name" value="FBOX"/>
    <property type="match status" value="1"/>
</dbReference>
<evidence type="ECO:0000313" key="3">
    <source>
        <dbReference type="Proteomes" id="UP000032180"/>
    </source>
</evidence>
<dbReference type="Gene3D" id="1.20.1280.50">
    <property type="match status" value="1"/>
</dbReference>
<dbReference type="SUPFAM" id="SSF81383">
    <property type="entry name" value="F-box domain"/>
    <property type="match status" value="1"/>
</dbReference>
<dbReference type="HOGENOM" id="CLU_1605124_0_0_1"/>
<dbReference type="InterPro" id="IPR036047">
    <property type="entry name" value="F-box-like_dom_sf"/>
</dbReference>
<dbReference type="AlphaFoldDB" id="A0A0D9W7X0"/>
<reference evidence="3" key="2">
    <citation type="submission" date="2013-12" db="EMBL/GenBank/DDBJ databases">
        <authorList>
            <person name="Yu Y."/>
            <person name="Lee S."/>
            <person name="de Baynast K."/>
            <person name="Wissotski M."/>
            <person name="Liu L."/>
            <person name="Talag J."/>
            <person name="Goicoechea J."/>
            <person name="Angelova A."/>
            <person name="Jetty R."/>
            <person name="Kudrna D."/>
            <person name="Golser W."/>
            <person name="Rivera L."/>
            <person name="Zhang J."/>
            <person name="Wing R."/>
        </authorList>
    </citation>
    <scope>NUCLEOTIDE SEQUENCE</scope>
</reference>
<dbReference type="Pfam" id="PF00646">
    <property type="entry name" value="F-box"/>
    <property type="match status" value="1"/>
</dbReference>
<accession>A0A0D9W7X0</accession>
<dbReference type="InterPro" id="IPR050796">
    <property type="entry name" value="SCF_F-box_component"/>
</dbReference>
<reference evidence="2 3" key="1">
    <citation type="submission" date="2012-08" db="EMBL/GenBank/DDBJ databases">
        <title>Oryza genome evolution.</title>
        <authorList>
            <person name="Wing R.A."/>
        </authorList>
    </citation>
    <scope>NUCLEOTIDE SEQUENCE</scope>
</reference>
<evidence type="ECO:0000259" key="1">
    <source>
        <dbReference type="PROSITE" id="PS50181"/>
    </source>
</evidence>
<dbReference type="STRING" id="77586.A0A0D9W7X0"/>
<dbReference type="PANTHER" id="PTHR31672:SF2">
    <property type="entry name" value="F-BOX DOMAIN-CONTAINING PROTEIN"/>
    <property type="match status" value="1"/>
</dbReference>
<reference evidence="2" key="3">
    <citation type="submission" date="2015-04" db="UniProtKB">
        <authorList>
            <consortium name="EnsemblPlants"/>
        </authorList>
    </citation>
    <scope>IDENTIFICATION</scope>
</reference>
<feature type="domain" description="F-box" evidence="1">
    <location>
        <begin position="13"/>
        <end position="59"/>
    </location>
</feature>
<proteinExistence type="predicted"/>